<proteinExistence type="predicted"/>
<accession>A0A0E9QDF1</accession>
<protein>
    <submittedName>
        <fullName evidence="1">Uncharacterized protein</fullName>
    </submittedName>
</protein>
<dbReference type="EMBL" id="GBXM01094424">
    <property type="protein sequence ID" value="JAH14153.1"/>
    <property type="molecule type" value="Transcribed_RNA"/>
</dbReference>
<reference evidence="1" key="2">
    <citation type="journal article" date="2015" name="Fish Shellfish Immunol.">
        <title>Early steps in the European eel (Anguilla anguilla)-Vibrio vulnificus interaction in the gills: Role of the RtxA13 toxin.</title>
        <authorList>
            <person name="Callol A."/>
            <person name="Pajuelo D."/>
            <person name="Ebbesson L."/>
            <person name="Teles M."/>
            <person name="MacKenzie S."/>
            <person name="Amaro C."/>
        </authorList>
    </citation>
    <scope>NUCLEOTIDE SEQUENCE</scope>
</reference>
<reference evidence="1" key="1">
    <citation type="submission" date="2014-11" db="EMBL/GenBank/DDBJ databases">
        <authorList>
            <person name="Amaro Gonzalez C."/>
        </authorList>
    </citation>
    <scope>NUCLEOTIDE SEQUENCE</scope>
</reference>
<dbReference type="AlphaFoldDB" id="A0A0E9QDF1"/>
<sequence length="65" mass="7153">MCVVQILSMPSVLINGKNFVKTSIYQKIVMLLPQKDNKLGEATSQTWKVLLKSCRSSSAHNVGMG</sequence>
<evidence type="ECO:0000313" key="1">
    <source>
        <dbReference type="EMBL" id="JAH14153.1"/>
    </source>
</evidence>
<name>A0A0E9QDF1_ANGAN</name>
<organism evidence="1">
    <name type="scientific">Anguilla anguilla</name>
    <name type="common">European freshwater eel</name>
    <name type="synonym">Muraena anguilla</name>
    <dbReference type="NCBI Taxonomy" id="7936"/>
    <lineage>
        <taxon>Eukaryota</taxon>
        <taxon>Metazoa</taxon>
        <taxon>Chordata</taxon>
        <taxon>Craniata</taxon>
        <taxon>Vertebrata</taxon>
        <taxon>Euteleostomi</taxon>
        <taxon>Actinopterygii</taxon>
        <taxon>Neopterygii</taxon>
        <taxon>Teleostei</taxon>
        <taxon>Anguilliformes</taxon>
        <taxon>Anguillidae</taxon>
        <taxon>Anguilla</taxon>
    </lineage>
</organism>